<dbReference type="RefSeq" id="WP_243389915.1">
    <property type="nucleotide sequence ID" value="NZ_FYEH01000014.1"/>
</dbReference>
<keyword evidence="4 8" id="KW-0547">Nucleotide-binding</keyword>
<dbReference type="SUPFAM" id="SSF54211">
    <property type="entry name" value="Ribosomal protein S5 domain 2-like"/>
    <property type="match status" value="1"/>
</dbReference>
<feature type="region of interest" description="Disordered" evidence="10">
    <location>
        <begin position="220"/>
        <end position="246"/>
    </location>
</feature>
<feature type="binding site" evidence="9">
    <location>
        <begin position="132"/>
        <end position="137"/>
    </location>
    <ligand>
        <name>ATP</name>
        <dbReference type="ChEBI" id="CHEBI:30616"/>
    </ligand>
</feature>
<feature type="binding site" evidence="9">
    <location>
        <position position="183"/>
    </location>
    <ligand>
        <name>ATP</name>
        <dbReference type="ChEBI" id="CHEBI:30616"/>
    </ligand>
</feature>
<evidence type="ECO:0000256" key="1">
    <source>
        <dbReference type="ARBA" id="ARBA00004496"/>
    </source>
</evidence>
<dbReference type="InterPro" id="IPR037196">
    <property type="entry name" value="HSP90_C"/>
</dbReference>
<comment type="function">
    <text evidence="8">Molecular chaperone. Has ATPase activity.</text>
</comment>
<dbReference type="InterPro" id="IPR003594">
    <property type="entry name" value="HATPase_dom"/>
</dbReference>
<dbReference type="CDD" id="cd16927">
    <property type="entry name" value="HATPase_Hsp90-like"/>
    <property type="match status" value="1"/>
</dbReference>
<protein>
    <recommendedName>
        <fullName evidence="8">Chaperone protein HtpG</fullName>
    </recommendedName>
    <alternativeName>
        <fullName evidence="8">Heat shock protein HtpG</fullName>
    </alternativeName>
    <alternativeName>
        <fullName evidence="8">High temperature protein G</fullName>
    </alternativeName>
</protein>
<evidence type="ECO:0000256" key="10">
    <source>
        <dbReference type="SAM" id="MobiDB-lite"/>
    </source>
</evidence>
<dbReference type="GO" id="GO:0005737">
    <property type="term" value="C:cytoplasm"/>
    <property type="evidence" value="ECO:0007669"/>
    <property type="project" value="UniProtKB-SubCell"/>
</dbReference>
<gene>
    <name evidence="8" type="primary">htpG</name>
    <name evidence="12" type="ORF">SAMN07250955_11419</name>
</gene>
<dbReference type="InterPro" id="IPR020568">
    <property type="entry name" value="Ribosomal_Su5_D2-typ_SF"/>
</dbReference>
<dbReference type="SUPFAM" id="SSF55874">
    <property type="entry name" value="ATPase domain of HSP90 chaperone/DNA topoisomerase II/histidine kinase"/>
    <property type="match status" value="1"/>
</dbReference>
<keyword evidence="6 8" id="KW-0346">Stress response</keyword>
<feature type="compositionally biased region" description="Basic and acidic residues" evidence="10">
    <location>
        <begin position="220"/>
        <end position="236"/>
    </location>
</feature>
<evidence type="ECO:0000256" key="5">
    <source>
        <dbReference type="ARBA" id="ARBA00022840"/>
    </source>
</evidence>
<dbReference type="GO" id="GO:0005524">
    <property type="term" value="F:ATP binding"/>
    <property type="evidence" value="ECO:0007669"/>
    <property type="project" value="UniProtKB-UniRule"/>
</dbReference>
<dbReference type="InterPro" id="IPR001404">
    <property type="entry name" value="Hsp90_fam"/>
</dbReference>
<dbReference type="Gene3D" id="3.30.230.80">
    <property type="match status" value="1"/>
</dbReference>
<evidence type="ECO:0000313" key="13">
    <source>
        <dbReference type="Proteomes" id="UP000197065"/>
    </source>
</evidence>
<feature type="binding site" evidence="9">
    <location>
        <position position="348"/>
    </location>
    <ligand>
        <name>ATP</name>
        <dbReference type="ChEBI" id="CHEBI:30616"/>
    </ligand>
</feature>
<evidence type="ECO:0000313" key="12">
    <source>
        <dbReference type="EMBL" id="SNB75833.1"/>
    </source>
</evidence>
<dbReference type="GO" id="GO:0140662">
    <property type="term" value="F:ATP-dependent protein folding chaperone"/>
    <property type="evidence" value="ECO:0007669"/>
    <property type="project" value="InterPro"/>
</dbReference>
<dbReference type="AlphaFoldDB" id="A0A212RTJ2"/>
<feature type="region of interest" description="A; substrate-binding" evidence="8">
    <location>
        <begin position="1"/>
        <end position="348"/>
    </location>
</feature>
<keyword evidence="3 8" id="KW-0963">Cytoplasm</keyword>
<dbReference type="Pfam" id="PF00183">
    <property type="entry name" value="HSP90"/>
    <property type="match status" value="1"/>
</dbReference>
<evidence type="ECO:0000256" key="8">
    <source>
        <dbReference type="HAMAP-Rule" id="MF_00505"/>
    </source>
</evidence>
<reference evidence="12 13" key="1">
    <citation type="submission" date="2017-06" db="EMBL/GenBank/DDBJ databases">
        <authorList>
            <person name="Kim H.J."/>
            <person name="Triplett B.A."/>
        </authorList>
    </citation>
    <scope>NUCLEOTIDE SEQUENCE [LARGE SCALE GENOMIC DNA]</scope>
    <source>
        <strain evidence="12 13">B29T1</strain>
    </source>
</reference>
<evidence type="ECO:0000256" key="3">
    <source>
        <dbReference type="ARBA" id="ARBA00022490"/>
    </source>
</evidence>
<evidence type="ECO:0000256" key="7">
    <source>
        <dbReference type="ARBA" id="ARBA00023186"/>
    </source>
</evidence>
<comment type="similarity">
    <text evidence="2 8">Belongs to the heat shock protein 90 family.</text>
</comment>
<sequence length="663" mass="74116">MGETMENVNEAPAASTQPFTAEVGRVLEIVINSLYKEREIFLRELISNASDACDKLRYEAIAEPSLLAGDAELKITIAPDAKAGTIAITDTGIGMDRQDLIDNLGTIARSGTARFLEAAGQAGKADLRLIGQFGVGFYAAFMVADKVSVTTRKAGTTTGHLWESDGKTGYTISPLETEVPRGTRIVLHLKEDAKEFLDSWKIRGIIRTYSDHIAVPILLEEQKESKEEPSETEKGPEQINEGSALWTRPRSEISEEQYREFYHHVAHSFDEPFARVHFTAEGTLAYTGLLFVPSQKPFDLYDPKRRHGVKLYVKRVFITDDLAELLPRYLRFVSGIVDSEDLQLNVSRETLQHGPVVTRMRKVLTKRVIDELGKKAALTASENAATPTEGEEKAEQTETVSYESWWTDFGAILKEGLYEDQENRKKLLELARFKSTHGSGLTTLEQYVQRMKEGQESIFYISGESAEALRTHPQLEEANAKGVEVLLMDDPVDEFWLGEVNEYEGKSFKSLTKGEADLSKVAESEPEKKEEEATPGEDLDRLVARLKLGLGEAVKDVRISKRLRDSAVCLVAEEHGLDMRLERLLKQHRELGALGGRILEINPRHDLVRRMAELAKDEARQAELDELGKLLLDQARIIEGEPIPDVGAFSRRMSTYLARGLAA</sequence>
<proteinExistence type="inferred from homology"/>
<feature type="binding site" evidence="9">
    <location>
        <position position="48"/>
    </location>
    <ligand>
        <name>ATP</name>
        <dbReference type="ChEBI" id="CHEBI:30616"/>
    </ligand>
</feature>
<dbReference type="Gene3D" id="3.40.50.11260">
    <property type="match status" value="1"/>
</dbReference>
<feature type="region of interest" description="C" evidence="8">
    <location>
        <begin position="584"/>
        <end position="663"/>
    </location>
</feature>
<dbReference type="Gene3D" id="1.20.120.790">
    <property type="entry name" value="Heat shock protein 90, C-terminal domain"/>
    <property type="match status" value="1"/>
</dbReference>
<feature type="binding site" evidence="9">
    <location>
        <position position="103"/>
    </location>
    <ligand>
        <name>ATP</name>
        <dbReference type="ChEBI" id="CHEBI:30616"/>
    </ligand>
</feature>
<feature type="binding site" evidence="9">
    <location>
        <position position="90"/>
    </location>
    <ligand>
        <name>ATP</name>
        <dbReference type="ChEBI" id="CHEBI:30616"/>
    </ligand>
</feature>
<dbReference type="PIRSF" id="PIRSF002583">
    <property type="entry name" value="Hsp90"/>
    <property type="match status" value="1"/>
</dbReference>
<dbReference type="PRINTS" id="PR00775">
    <property type="entry name" value="HEATSHOCK90"/>
</dbReference>
<evidence type="ECO:0000256" key="2">
    <source>
        <dbReference type="ARBA" id="ARBA00008239"/>
    </source>
</evidence>
<dbReference type="InterPro" id="IPR020575">
    <property type="entry name" value="Hsp90_N"/>
</dbReference>
<name>A0A212RTJ2_9PROT</name>
<evidence type="ECO:0000256" key="9">
    <source>
        <dbReference type="PIRSR" id="PIRSR002583-1"/>
    </source>
</evidence>
<keyword evidence="13" id="KW-1185">Reference proteome</keyword>
<feature type="domain" description="Histidine kinase/HSP90-like ATPase" evidence="11">
    <location>
        <begin position="37"/>
        <end position="193"/>
    </location>
</feature>
<keyword evidence="5 8" id="KW-0067">ATP-binding</keyword>
<dbReference type="SMART" id="SM00387">
    <property type="entry name" value="HATPase_c"/>
    <property type="match status" value="1"/>
</dbReference>
<accession>A0A212RTJ2</accession>
<evidence type="ECO:0000256" key="6">
    <source>
        <dbReference type="ARBA" id="ARBA00023016"/>
    </source>
</evidence>
<dbReference type="EMBL" id="FYEH01000014">
    <property type="protein sequence ID" value="SNB75833.1"/>
    <property type="molecule type" value="Genomic_DNA"/>
</dbReference>
<dbReference type="Pfam" id="PF13589">
    <property type="entry name" value="HATPase_c_3"/>
    <property type="match status" value="1"/>
</dbReference>
<feature type="binding site" evidence="9">
    <location>
        <begin position="110"/>
        <end position="111"/>
    </location>
    <ligand>
        <name>ATP</name>
        <dbReference type="ChEBI" id="CHEBI:30616"/>
    </ligand>
</feature>
<dbReference type="GO" id="GO:0016887">
    <property type="term" value="F:ATP hydrolysis activity"/>
    <property type="evidence" value="ECO:0007669"/>
    <property type="project" value="InterPro"/>
</dbReference>
<feature type="binding site" evidence="9">
    <location>
        <position position="95"/>
    </location>
    <ligand>
        <name>ATP</name>
        <dbReference type="ChEBI" id="CHEBI:30616"/>
    </ligand>
</feature>
<organism evidence="12 13">
    <name type="scientific">Arboricoccus pini</name>
    <dbReference type="NCBI Taxonomy" id="1963835"/>
    <lineage>
        <taxon>Bacteria</taxon>
        <taxon>Pseudomonadati</taxon>
        <taxon>Pseudomonadota</taxon>
        <taxon>Alphaproteobacteria</taxon>
        <taxon>Geminicoccales</taxon>
        <taxon>Geminicoccaceae</taxon>
        <taxon>Arboricoccus</taxon>
    </lineage>
</organism>
<feature type="binding site" evidence="9">
    <location>
        <position position="44"/>
    </location>
    <ligand>
        <name>ATP</name>
        <dbReference type="ChEBI" id="CHEBI:30616"/>
    </ligand>
</feature>
<dbReference type="InterPro" id="IPR036890">
    <property type="entry name" value="HATPase_C_sf"/>
</dbReference>
<dbReference type="SUPFAM" id="SSF110942">
    <property type="entry name" value="HSP90 C-terminal domain"/>
    <property type="match status" value="1"/>
</dbReference>
<comment type="subcellular location">
    <subcellularLocation>
        <location evidence="1 8">Cytoplasm</location>
    </subcellularLocation>
</comment>
<evidence type="ECO:0000259" key="11">
    <source>
        <dbReference type="SMART" id="SM00387"/>
    </source>
</evidence>
<dbReference type="PANTHER" id="PTHR11528">
    <property type="entry name" value="HEAT SHOCK PROTEIN 90 FAMILY MEMBER"/>
    <property type="match status" value="1"/>
</dbReference>
<dbReference type="Proteomes" id="UP000197065">
    <property type="component" value="Unassembled WGS sequence"/>
</dbReference>
<dbReference type="GO" id="GO:0051082">
    <property type="term" value="F:unfolded protein binding"/>
    <property type="evidence" value="ECO:0007669"/>
    <property type="project" value="UniProtKB-UniRule"/>
</dbReference>
<evidence type="ECO:0000256" key="4">
    <source>
        <dbReference type="ARBA" id="ARBA00022741"/>
    </source>
</evidence>
<dbReference type="NCBIfam" id="NF003555">
    <property type="entry name" value="PRK05218.1"/>
    <property type="match status" value="1"/>
</dbReference>
<comment type="subunit">
    <text evidence="8">Homodimer.</text>
</comment>
<dbReference type="FunFam" id="3.30.565.10:FF:000009">
    <property type="entry name" value="Molecular chaperone HtpG"/>
    <property type="match status" value="1"/>
</dbReference>
<dbReference type="HAMAP" id="MF_00505">
    <property type="entry name" value="HSP90"/>
    <property type="match status" value="1"/>
</dbReference>
<comment type="caution">
    <text evidence="8">Lacks conserved residue(s) required for the propagation of feature annotation.</text>
</comment>
<keyword evidence="7 8" id="KW-0143">Chaperone</keyword>
<dbReference type="Gene3D" id="3.30.565.10">
    <property type="entry name" value="Histidine kinase-like ATPase, C-terminal domain"/>
    <property type="match status" value="1"/>
</dbReference>